<reference evidence="4 5" key="1">
    <citation type="submission" date="2015-04" db="EMBL/GenBank/DDBJ databases">
        <title>The complete genome sequence of the hyperthermophilic, obligate iron-reducing archaeon Geoglobus ahangari strain 234T.</title>
        <authorList>
            <person name="Manzella M.P."/>
            <person name="Holmes D.E."/>
            <person name="Rocheleau J.M."/>
            <person name="Chung A."/>
            <person name="Reguera G."/>
            <person name="Kashefi K."/>
        </authorList>
    </citation>
    <scope>NUCLEOTIDE SEQUENCE [LARGE SCALE GENOMIC DNA]</scope>
    <source>
        <strain evidence="4 5">234</strain>
    </source>
</reference>
<feature type="domain" description="CBS" evidence="3">
    <location>
        <begin position="65"/>
        <end position="121"/>
    </location>
</feature>
<evidence type="ECO:0000256" key="2">
    <source>
        <dbReference type="PROSITE-ProRule" id="PRU00703"/>
    </source>
</evidence>
<dbReference type="InterPro" id="IPR000644">
    <property type="entry name" value="CBS_dom"/>
</dbReference>
<gene>
    <name evidence="4" type="ORF">GAH_01550</name>
</gene>
<dbReference type="Pfam" id="PF00571">
    <property type="entry name" value="CBS"/>
    <property type="match status" value="4"/>
</dbReference>
<dbReference type="PATRIC" id="fig|113653.22.peg.1528"/>
<dbReference type="CDD" id="cd04614">
    <property type="entry name" value="CBS_pair_arch2_repeat2"/>
    <property type="match status" value="1"/>
</dbReference>
<dbReference type="HOGENOM" id="CLU_076812_1_0_2"/>
<proteinExistence type="predicted"/>
<dbReference type="InParanoid" id="A0A0F7IFF6"/>
<dbReference type="STRING" id="113653.GAH_01550"/>
<dbReference type="PROSITE" id="PS51371">
    <property type="entry name" value="CBS"/>
    <property type="match status" value="4"/>
</dbReference>
<dbReference type="PANTHER" id="PTHR43080">
    <property type="entry name" value="CBS DOMAIN-CONTAINING PROTEIN CBSX3, MITOCHONDRIAL"/>
    <property type="match status" value="1"/>
</dbReference>
<dbReference type="PANTHER" id="PTHR43080:SF29">
    <property type="entry name" value="OS02G0818000 PROTEIN"/>
    <property type="match status" value="1"/>
</dbReference>
<dbReference type="Gene3D" id="3.10.580.10">
    <property type="entry name" value="CBS-domain"/>
    <property type="match status" value="3"/>
</dbReference>
<dbReference type="InterPro" id="IPR046342">
    <property type="entry name" value="CBS_dom_sf"/>
</dbReference>
<dbReference type="SMART" id="SM00116">
    <property type="entry name" value="CBS"/>
    <property type="match status" value="4"/>
</dbReference>
<evidence type="ECO:0000313" key="4">
    <source>
        <dbReference type="EMBL" id="AKG91162.1"/>
    </source>
</evidence>
<feature type="domain" description="CBS" evidence="3">
    <location>
        <begin position="7"/>
        <end position="63"/>
    </location>
</feature>
<keyword evidence="1 2" id="KW-0129">CBS domain</keyword>
<feature type="domain" description="CBS" evidence="3">
    <location>
        <begin position="127"/>
        <end position="185"/>
    </location>
</feature>
<sequence>MKAKDVMNPDVIYAELPNSREYVLELFKKHGISAVPVLKDGKLAGIVTRKDILRKIEEDQLALLMTPNPTYVTPDTDIKEVIRILNSTHFRRLPVVEGDKLVGIITVRDLIRVFADAGVEKPIREYINNSTVCVWQETPLNVAGEIMRVANAEACPVLDDDARVVGIIDEKILLTETLIEDFIESRQYSSSSDSDDSWAWEGIRDYAVKYFEVSVVKLPREPVKKFMKKPVFANPQSSVSKVAREMDKNDLDYLPVLDANDRFIGMISDKDLLRAFEDEEP</sequence>
<evidence type="ECO:0000256" key="1">
    <source>
        <dbReference type="ARBA" id="ARBA00023122"/>
    </source>
</evidence>
<keyword evidence="5" id="KW-1185">Reference proteome</keyword>
<protein>
    <submittedName>
        <fullName evidence="4">CBS domain protein</fullName>
    </submittedName>
</protein>
<evidence type="ECO:0000313" key="5">
    <source>
        <dbReference type="Proteomes" id="UP000034723"/>
    </source>
</evidence>
<evidence type="ECO:0000259" key="3">
    <source>
        <dbReference type="PROSITE" id="PS51371"/>
    </source>
</evidence>
<dbReference type="OrthoDB" id="85195at2157"/>
<accession>A0A0F7IFF6</accession>
<dbReference type="InterPro" id="IPR051257">
    <property type="entry name" value="Diverse_CBS-Domain"/>
</dbReference>
<dbReference type="KEGG" id="gah:GAH_01550"/>
<dbReference type="Proteomes" id="UP000034723">
    <property type="component" value="Chromosome"/>
</dbReference>
<organism evidence="4 5">
    <name type="scientific">Geoglobus ahangari</name>
    <dbReference type="NCBI Taxonomy" id="113653"/>
    <lineage>
        <taxon>Archaea</taxon>
        <taxon>Methanobacteriati</taxon>
        <taxon>Methanobacteriota</taxon>
        <taxon>Archaeoglobi</taxon>
        <taxon>Archaeoglobales</taxon>
        <taxon>Archaeoglobaceae</taxon>
        <taxon>Geoglobus</taxon>
    </lineage>
</organism>
<dbReference type="SUPFAM" id="SSF54631">
    <property type="entry name" value="CBS-domain pair"/>
    <property type="match status" value="2"/>
</dbReference>
<feature type="domain" description="CBS" evidence="3">
    <location>
        <begin position="226"/>
        <end position="281"/>
    </location>
</feature>
<name>A0A0F7IFF6_9EURY</name>
<dbReference type="AlphaFoldDB" id="A0A0F7IFF6"/>
<dbReference type="EMBL" id="CP011267">
    <property type="protein sequence ID" value="AKG91162.1"/>
    <property type="molecule type" value="Genomic_DNA"/>
</dbReference>